<dbReference type="SUPFAM" id="SSF88946">
    <property type="entry name" value="Sigma2 domain of RNA polymerase sigma factors"/>
    <property type="match status" value="1"/>
</dbReference>
<dbReference type="NCBIfam" id="TIGR02937">
    <property type="entry name" value="sigma70-ECF"/>
    <property type="match status" value="1"/>
</dbReference>
<keyword evidence="2" id="KW-0805">Transcription regulation</keyword>
<dbReference type="InterPro" id="IPR014284">
    <property type="entry name" value="RNA_pol_sigma-70_dom"/>
</dbReference>
<evidence type="ECO:0000256" key="2">
    <source>
        <dbReference type="ARBA" id="ARBA00023015"/>
    </source>
</evidence>
<evidence type="ECO:0000259" key="6">
    <source>
        <dbReference type="Pfam" id="PF04542"/>
    </source>
</evidence>
<keyword evidence="3" id="KW-0731">Sigma factor</keyword>
<evidence type="ECO:0000256" key="5">
    <source>
        <dbReference type="ARBA" id="ARBA00023163"/>
    </source>
</evidence>
<comment type="caution">
    <text evidence="8">The sequence shown here is derived from an EMBL/GenBank/DDBJ whole genome shotgun (WGS) entry which is preliminary data.</text>
</comment>
<evidence type="ECO:0000256" key="1">
    <source>
        <dbReference type="ARBA" id="ARBA00010641"/>
    </source>
</evidence>
<feature type="domain" description="RNA polymerase sigma-70 region 2" evidence="6">
    <location>
        <begin position="30"/>
        <end position="93"/>
    </location>
</feature>
<protein>
    <submittedName>
        <fullName evidence="8">RNA polymerase sigma-70 factor</fullName>
    </submittedName>
</protein>
<evidence type="ECO:0000256" key="4">
    <source>
        <dbReference type="ARBA" id="ARBA00023125"/>
    </source>
</evidence>
<keyword evidence="9" id="KW-1185">Reference proteome</keyword>
<dbReference type="PANTHER" id="PTHR43133:SF8">
    <property type="entry name" value="RNA POLYMERASE SIGMA FACTOR HI_1459-RELATED"/>
    <property type="match status" value="1"/>
</dbReference>
<dbReference type="InterPro" id="IPR013249">
    <property type="entry name" value="RNA_pol_sigma70_r4_t2"/>
</dbReference>
<dbReference type="SUPFAM" id="SSF88659">
    <property type="entry name" value="Sigma3 and sigma4 domains of RNA polymerase sigma factors"/>
    <property type="match status" value="1"/>
</dbReference>
<reference evidence="9" key="1">
    <citation type="journal article" date="2019" name="Int. J. Syst. Evol. Microbiol.">
        <title>The Global Catalogue of Microorganisms (GCM) 10K type strain sequencing project: providing services to taxonomists for standard genome sequencing and annotation.</title>
        <authorList>
            <consortium name="The Broad Institute Genomics Platform"/>
            <consortium name="The Broad Institute Genome Sequencing Center for Infectious Disease"/>
            <person name="Wu L."/>
            <person name="Ma J."/>
        </authorList>
    </citation>
    <scope>NUCLEOTIDE SEQUENCE [LARGE SCALE GENOMIC DNA]</scope>
    <source>
        <strain evidence="9">JCM 16722</strain>
    </source>
</reference>
<comment type="similarity">
    <text evidence="1">Belongs to the sigma-70 factor family. ECF subfamily.</text>
</comment>
<dbReference type="Gene3D" id="1.10.1740.10">
    <property type="match status" value="1"/>
</dbReference>
<dbReference type="InterPro" id="IPR013324">
    <property type="entry name" value="RNA_pol_sigma_r3/r4-like"/>
</dbReference>
<dbReference type="Pfam" id="PF08281">
    <property type="entry name" value="Sigma70_r4_2"/>
    <property type="match status" value="1"/>
</dbReference>
<dbReference type="InterPro" id="IPR007627">
    <property type="entry name" value="RNA_pol_sigma70_r2"/>
</dbReference>
<keyword evidence="4" id="KW-0238">DNA-binding</keyword>
<accession>A0ABP7ZVM9</accession>
<gene>
    <name evidence="8" type="ORF">GCM10022218_11820</name>
</gene>
<evidence type="ECO:0000313" key="9">
    <source>
        <dbReference type="Proteomes" id="UP001500167"/>
    </source>
</evidence>
<dbReference type="InterPro" id="IPR013325">
    <property type="entry name" value="RNA_pol_sigma_r2"/>
</dbReference>
<dbReference type="PANTHER" id="PTHR43133">
    <property type="entry name" value="RNA POLYMERASE ECF-TYPE SIGMA FACTO"/>
    <property type="match status" value="1"/>
</dbReference>
<dbReference type="InterPro" id="IPR036388">
    <property type="entry name" value="WH-like_DNA-bd_sf"/>
</dbReference>
<name>A0ABP7ZVM9_9SPHI</name>
<dbReference type="InterPro" id="IPR039425">
    <property type="entry name" value="RNA_pol_sigma-70-like"/>
</dbReference>
<dbReference type="RefSeq" id="WP_346084855.1">
    <property type="nucleotide sequence ID" value="NZ_BAAAZK010000002.1"/>
</dbReference>
<feature type="domain" description="RNA polymerase sigma factor 70 region 4 type 2" evidence="7">
    <location>
        <begin position="125"/>
        <end position="171"/>
    </location>
</feature>
<evidence type="ECO:0000256" key="3">
    <source>
        <dbReference type="ARBA" id="ARBA00023082"/>
    </source>
</evidence>
<evidence type="ECO:0000259" key="7">
    <source>
        <dbReference type="Pfam" id="PF08281"/>
    </source>
</evidence>
<sequence>MKNIAYTTESDILLRLKAGDELALEELMGRYKGALALSMSRLIKSREDIEELLQELFLRVWKNRDNLDPERYLSYLYKIAENLVYDRLRKAAREKRLSVDYFAHIIEAYSHIEEGIFDKELLAVLQRGIQQLPEQRRRVFELCKIEGKSYEEVSQLLSISVATVNSHITNANASIKAYFRQHPELASMVLLVFLFANFAPDTL</sequence>
<dbReference type="EMBL" id="BAAAZK010000002">
    <property type="protein sequence ID" value="GAA4171569.1"/>
    <property type="molecule type" value="Genomic_DNA"/>
</dbReference>
<organism evidence="8 9">
    <name type="scientific">Sphingobacterium ginsenosidimutans</name>
    <dbReference type="NCBI Taxonomy" id="687845"/>
    <lineage>
        <taxon>Bacteria</taxon>
        <taxon>Pseudomonadati</taxon>
        <taxon>Bacteroidota</taxon>
        <taxon>Sphingobacteriia</taxon>
        <taxon>Sphingobacteriales</taxon>
        <taxon>Sphingobacteriaceae</taxon>
        <taxon>Sphingobacterium</taxon>
    </lineage>
</organism>
<evidence type="ECO:0000313" key="8">
    <source>
        <dbReference type="EMBL" id="GAA4171569.1"/>
    </source>
</evidence>
<dbReference type="Gene3D" id="1.10.10.10">
    <property type="entry name" value="Winged helix-like DNA-binding domain superfamily/Winged helix DNA-binding domain"/>
    <property type="match status" value="1"/>
</dbReference>
<dbReference type="Pfam" id="PF04542">
    <property type="entry name" value="Sigma70_r2"/>
    <property type="match status" value="1"/>
</dbReference>
<keyword evidence="5" id="KW-0804">Transcription</keyword>
<proteinExistence type="inferred from homology"/>
<dbReference type="Proteomes" id="UP001500167">
    <property type="component" value="Unassembled WGS sequence"/>
</dbReference>